<sequence>MSGCGLEPEETEELWTSEVNYDLGEKLLFIDFNKEAELRQSTHIRAGQTTASKLAESHAQAKPKKSFEEIVPEEYHEFKETVFGKESFDELPPRRPWDHAIELVPGAKLQDCKVYPLTKDEQKQLDEFLDENLRTGRIRPSKSPAASP</sequence>
<dbReference type="OrthoDB" id="3262920at2759"/>
<evidence type="ECO:0000313" key="2">
    <source>
        <dbReference type="Proteomes" id="UP000717328"/>
    </source>
</evidence>
<organism evidence="1 2">
    <name type="scientific">Sphagnurus paluster</name>
    <dbReference type="NCBI Taxonomy" id="117069"/>
    <lineage>
        <taxon>Eukaryota</taxon>
        <taxon>Fungi</taxon>
        <taxon>Dikarya</taxon>
        <taxon>Basidiomycota</taxon>
        <taxon>Agaricomycotina</taxon>
        <taxon>Agaricomycetes</taxon>
        <taxon>Agaricomycetidae</taxon>
        <taxon>Agaricales</taxon>
        <taxon>Tricholomatineae</taxon>
        <taxon>Lyophyllaceae</taxon>
        <taxon>Sphagnurus</taxon>
    </lineage>
</organism>
<dbReference type="InterPro" id="IPR043502">
    <property type="entry name" value="DNA/RNA_pol_sf"/>
</dbReference>
<dbReference type="Proteomes" id="UP000717328">
    <property type="component" value="Unassembled WGS sequence"/>
</dbReference>
<dbReference type="SUPFAM" id="SSF56672">
    <property type="entry name" value="DNA/RNA polymerases"/>
    <property type="match status" value="1"/>
</dbReference>
<dbReference type="EMBL" id="JABCKI010009476">
    <property type="protein sequence ID" value="KAG5633082.1"/>
    <property type="molecule type" value="Genomic_DNA"/>
</dbReference>
<proteinExistence type="predicted"/>
<reference evidence="1" key="1">
    <citation type="submission" date="2021-02" db="EMBL/GenBank/DDBJ databases">
        <authorList>
            <person name="Nieuwenhuis M."/>
            <person name="Van De Peppel L.J.J."/>
        </authorList>
    </citation>
    <scope>NUCLEOTIDE SEQUENCE</scope>
    <source>
        <strain evidence="1">D49</strain>
    </source>
</reference>
<keyword evidence="2" id="KW-1185">Reference proteome</keyword>
<gene>
    <name evidence="1" type="ORF">H0H81_011245</name>
</gene>
<dbReference type="AlphaFoldDB" id="A0A9P7FPZ9"/>
<dbReference type="InterPro" id="IPR032567">
    <property type="entry name" value="RTL1-rel"/>
</dbReference>
<feature type="non-terminal residue" evidence="1">
    <location>
        <position position="148"/>
    </location>
</feature>
<accession>A0A9P7FPZ9</accession>
<dbReference type="PANTHER" id="PTHR15503">
    <property type="entry name" value="LDOC1 RELATED"/>
    <property type="match status" value="1"/>
</dbReference>
<comment type="caution">
    <text evidence="1">The sequence shown here is derived from an EMBL/GenBank/DDBJ whole genome shotgun (WGS) entry which is preliminary data.</text>
</comment>
<protein>
    <submittedName>
        <fullName evidence="1">Uncharacterized protein</fullName>
    </submittedName>
</protein>
<name>A0A9P7FPZ9_9AGAR</name>
<reference evidence="1" key="2">
    <citation type="submission" date="2021-10" db="EMBL/GenBank/DDBJ databases">
        <title>Phylogenomics reveals ancestral predisposition of the termite-cultivated fungus Termitomyces towards a domesticated lifestyle.</title>
        <authorList>
            <person name="Auxier B."/>
            <person name="Grum-Grzhimaylo A."/>
            <person name="Cardenas M.E."/>
            <person name="Lodge J.D."/>
            <person name="Laessoe T."/>
            <person name="Pedersen O."/>
            <person name="Smith M.E."/>
            <person name="Kuyper T.W."/>
            <person name="Franco-Molano E.A."/>
            <person name="Baroni T.J."/>
            <person name="Aanen D.K."/>
        </authorList>
    </citation>
    <scope>NUCLEOTIDE SEQUENCE</scope>
    <source>
        <strain evidence="1">D49</strain>
    </source>
</reference>
<dbReference type="Gene3D" id="3.10.10.10">
    <property type="entry name" value="HIV Type 1 Reverse Transcriptase, subunit A, domain 1"/>
    <property type="match status" value="1"/>
</dbReference>
<dbReference type="PANTHER" id="PTHR15503:SF36">
    <property type="entry name" value="RETROTRANSPOSON GAG-LIKE PROTEIN 5"/>
    <property type="match status" value="1"/>
</dbReference>
<evidence type="ECO:0000313" key="1">
    <source>
        <dbReference type="EMBL" id="KAG5633082.1"/>
    </source>
</evidence>